<name>A0ACB5U3Z2_AMBMO</name>
<protein>
    <submittedName>
        <fullName evidence="1">Unnamed protein product</fullName>
    </submittedName>
</protein>
<dbReference type="EMBL" id="BSXS01011503">
    <property type="protein sequence ID" value="GMF00660.1"/>
    <property type="molecule type" value="Genomic_DNA"/>
</dbReference>
<sequence length="209" mass="23579">MSQLKLFNDQPYVPISMESRSHKILQLPNGVLVLLISDPTEDLAACSLSVSTGHHADPDDLPGLAHLCEHMVCVSSKEYPEIDLYKKKVYKAGGKLNAVTVAEKTTYFFEIPVNNDVADAETNEPMFNFALKVFASYFKHPLFNQGYIKREVVAVDNEHTKNCSALNRLSYHGLRLLSNSQHPFHRFCTDDTGYKRSPIIELFTKIGRC</sequence>
<reference evidence="1" key="1">
    <citation type="submission" date="2023-04" db="EMBL/GenBank/DDBJ databases">
        <title>Ambrosiozyma monospora NBRC 10751.</title>
        <authorList>
            <person name="Ichikawa N."/>
            <person name="Sato H."/>
            <person name="Tonouchi N."/>
        </authorList>
    </citation>
    <scope>NUCLEOTIDE SEQUENCE</scope>
    <source>
        <strain evidence="1">NBRC 10751</strain>
    </source>
</reference>
<keyword evidence="2" id="KW-1185">Reference proteome</keyword>
<evidence type="ECO:0000313" key="1">
    <source>
        <dbReference type="EMBL" id="GMF00660.1"/>
    </source>
</evidence>
<gene>
    <name evidence="1" type="ORF">Amon02_001105600</name>
</gene>
<accession>A0ACB5U3Z2</accession>
<comment type="caution">
    <text evidence="1">The sequence shown here is derived from an EMBL/GenBank/DDBJ whole genome shotgun (WGS) entry which is preliminary data.</text>
</comment>
<proteinExistence type="predicted"/>
<organism evidence="1 2">
    <name type="scientific">Ambrosiozyma monospora</name>
    <name type="common">Yeast</name>
    <name type="synonym">Endomycopsis monosporus</name>
    <dbReference type="NCBI Taxonomy" id="43982"/>
    <lineage>
        <taxon>Eukaryota</taxon>
        <taxon>Fungi</taxon>
        <taxon>Dikarya</taxon>
        <taxon>Ascomycota</taxon>
        <taxon>Saccharomycotina</taxon>
        <taxon>Pichiomycetes</taxon>
        <taxon>Pichiales</taxon>
        <taxon>Pichiaceae</taxon>
        <taxon>Ambrosiozyma</taxon>
    </lineage>
</organism>
<evidence type="ECO:0000313" key="2">
    <source>
        <dbReference type="Proteomes" id="UP001165064"/>
    </source>
</evidence>
<dbReference type="Proteomes" id="UP001165064">
    <property type="component" value="Unassembled WGS sequence"/>
</dbReference>